<dbReference type="EMBL" id="DS989850">
    <property type="protein sequence ID" value="EDX75082.1"/>
    <property type="molecule type" value="Genomic_DNA"/>
</dbReference>
<accession>B4VS26</accession>
<dbReference type="eggNOG" id="COG0675">
    <property type="taxonomic scope" value="Bacteria"/>
</dbReference>
<dbReference type="GO" id="GO:0032196">
    <property type="term" value="P:transposition"/>
    <property type="evidence" value="ECO:0007669"/>
    <property type="project" value="UniProtKB-KW"/>
</dbReference>
<feature type="compositionally biased region" description="Basic residues" evidence="8">
    <location>
        <begin position="419"/>
        <end position="430"/>
    </location>
</feature>
<dbReference type="RefSeq" id="WP_006101357.1">
    <property type="nucleotide sequence ID" value="NZ_DS989850.1"/>
</dbReference>
<evidence type="ECO:0000313" key="11">
    <source>
        <dbReference type="Proteomes" id="UP000003835"/>
    </source>
</evidence>
<dbReference type="InterPro" id="IPR021027">
    <property type="entry name" value="Transposase_put_HTH"/>
</dbReference>
<keyword evidence="5" id="KW-0238">DNA-binding</keyword>
<protein>
    <submittedName>
        <fullName evidence="10">Transposase, IS605 family</fullName>
    </submittedName>
</protein>
<keyword evidence="7" id="KW-0175">Coiled coil</keyword>
<dbReference type="HOGENOM" id="CLU_032903_0_1_3"/>
<dbReference type="AlphaFoldDB" id="B4VS26"/>
<organism evidence="10 11">
    <name type="scientific">Coleofasciculus chthonoplastes PCC 7420</name>
    <dbReference type="NCBI Taxonomy" id="118168"/>
    <lineage>
        <taxon>Bacteria</taxon>
        <taxon>Bacillati</taxon>
        <taxon>Cyanobacteriota</taxon>
        <taxon>Cyanophyceae</taxon>
        <taxon>Coleofasciculales</taxon>
        <taxon>Coleofasciculaceae</taxon>
        <taxon>Coleofasciculus</taxon>
    </lineage>
</organism>
<feature type="coiled-coil region" evidence="7">
    <location>
        <begin position="222"/>
        <end position="249"/>
    </location>
</feature>
<proteinExistence type="inferred from homology"/>
<keyword evidence="2" id="KW-0815">Transposition</keyword>
<reference evidence="10 11" key="1">
    <citation type="submission" date="2008-07" db="EMBL/GenBank/DDBJ databases">
        <authorList>
            <person name="Tandeau de Marsac N."/>
            <person name="Ferriera S."/>
            <person name="Johnson J."/>
            <person name="Kravitz S."/>
            <person name="Beeson K."/>
            <person name="Sutton G."/>
            <person name="Rogers Y.-H."/>
            <person name="Friedman R."/>
            <person name="Frazier M."/>
            <person name="Venter J.C."/>
        </authorList>
    </citation>
    <scope>NUCLEOTIDE SEQUENCE [LARGE SCALE GENOMIC DNA]</scope>
    <source>
        <strain evidence="10 11">PCC 7420</strain>
    </source>
</reference>
<keyword evidence="3" id="KW-0479">Metal-binding</keyword>
<evidence type="ECO:0000256" key="8">
    <source>
        <dbReference type="SAM" id="MobiDB-lite"/>
    </source>
</evidence>
<evidence type="ECO:0000256" key="5">
    <source>
        <dbReference type="ARBA" id="ARBA00023125"/>
    </source>
</evidence>
<dbReference type="GO" id="GO:0006310">
    <property type="term" value="P:DNA recombination"/>
    <property type="evidence" value="ECO:0007669"/>
    <property type="project" value="UniProtKB-KW"/>
</dbReference>
<keyword evidence="6" id="KW-0233">DNA recombination</keyword>
<dbReference type="PROSITE" id="PS00028">
    <property type="entry name" value="ZINC_FINGER_C2H2_1"/>
    <property type="match status" value="1"/>
</dbReference>
<dbReference type="NCBIfam" id="NF040570">
    <property type="entry name" value="guided_TnpB"/>
    <property type="match status" value="1"/>
</dbReference>
<dbReference type="Pfam" id="PF12323">
    <property type="entry name" value="HTH_OrfB_IS605"/>
    <property type="match status" value="1"/>
</dbReference>
<dbReference type="Pfam" id="PF01385">
    <property type="entry name" value="OrfB_IS605"/>
    <property type="match status" value="1"/>
</dbReference>
<name>B4VS26_9CYAN</name>
<evidence type="ECO:0000259" key="9">
    <source>
        <dbReference type="PROSITE" id="PS00028"/>
    </source>
</evidence>
<sequence length="430" mass="49393">MLTFNYRYRIYPDAAQEQRLIEWMEICRRAYNYALGEIKDWCNSRKCLIDRCSRVHEYIIPAETPFPGEVRQLNNLPKAKKEFPKLKEVPSQVLQQTIKQLHKGWDYFKSRGFGFPRFKKVGQFKSLLFPQFKENPVTNLHVKLPKLGTIPINLHRPIPSGFTVKQVRILCKADKWYASINIQCNVSVPDPKPHGHPIGVDIGLEKFLATSDGVVVKPPKFLKKLQSKLRLLQRRLSRKQKRSKNHEKQRLKVARLHHHIDNIRKDFHFKQAHALCDAGDMVFMEDLDYRVSAKGMLGKQMLDGGFGQFRTITQYVCWKRGKFFGVVDARGTSQECPECKGEVKKDLSVRVHDCPHCGYKTDRDVASGQVIRNRGIELIGTAGLAEKETACAVDLPGVGENQPRQVAQSPELRQAQLPRSRRGVTRKSSK</sequence>
<evidence type="ECO:0000256" key="7">
    <source>
        <dbReference type="SAM" id="Coils"/>
    </source>
</evidence>
<dbReference type="InterPro" id="IPR010095">
    <property type="entry name" value="Cas12f1-like_TNB"/>
</dbReference>
<feature type="domain" description="C2H2-type" evidence="9">
    <location>
        <begin position="336"/>
        <end position="356"/>
    </location>
</feature>
<dbReference type="InterPro" id="IPR013087">
    <property type="entry name" value="Znf_C2H2_type"/>
</dbReference>
<evidence type="ECO:0000313" key="10">
    <source>
        <dbReference type="EMBL" id="EDX75082.1"/>
    </source>
</evidence>
<dbReference type="OrthoDB" id="448372at2"/>
<dbReference type="STRING" id="118168.MC7420_2086"/>
<dbReference type="InterPro" id="IPR001959">
    <property type="entry name" value="Transposase"/>
</dbReference>
<keyword evidence="11" id="KW-1185">Reference proteome</keyword>
<gene>
    <name evidence="10" type="ORF">MC7420_2086</name>
</gene>
<dbReference type="Pfam" id="PF07282">
    <property type="entry name" value="Cas12f1-like_TNB"/>
    <property type="match status" value="1"/>
</dbReference>
<dbReference type="GO" id="GO:0003677">
    <property type="term" value="F:DNA binding"/>
    <property type="evidence" value="ECO:0007669"/>
    <property type="project" value="UniProtKB-KW"/>
</dbReference>
<evidence type="ECO:0000256" key="2">
    <source>
        <dbReference type="ARBA" id="ARBA00022578"/>
    </source>
</evidence>
<keyword evidence="4" id="KW-0862">Zinc</keyword>
<comment type="similarity">
    <text evidence="1">In the C-terminal section; belongs to the transposase 35 family.</text>
</comment>
<dbReference type="GO" id="GO:0046872">
    <property type="term" value="F:metal ion binding"/>
    <property type="evidence" value="ECO:0007669"/>
    <property type="project" value="UniProtKB-KW"/>
</dbReference>
<evidence type="ECO:0000256" key="4">
    <source>
        <dbReference type="ARBA" id="ARBA00022833"/>
    </source>
</evidence>
<feature type="region of interest" description="Disordered" evidence="8">
    <location>
        <begin position="398"/>
        <end position="430"/>
    </location>
</feature>
<evidence type="ECO:0000256" key="3">
    <source>
        <dbReference type="ARBA" id="ARBA00022723"/>
    </source>
</evidence>
<evidence type="ECO:0000256" key="6">
    <source>
        <dbReference type="ARBA" id="ARBA00023172"/>
    </source>
</evidence>
<dbReference type="Proteomes" id="UP000003835">
    <property type="component" value="Unassembled WGS sequence"/>
</dbReference>
<evidence type="ECO:0000256" key="1">
    <source>
        <dbReference type="ARBA" id="ARBA00008761"/>
    </source>
</evidence>